<evidence type="ECO:0000313" key="3">
    <source>
        <dbReference type="Proteomes" id="UP000053097"/>
    </source>
</evidence>
<reference evidence="2 3" key="1">
    <citation type="journal article" date="2014" name="Curr. Biol.">
        <title>The genome of the clonal raider ant Cerapachys biroi.</title>
        <authorList>
            <person name="Oxley P.R."/>
            <person name="Ji L."/>
            <person name="Fetter-Pruneda I."/>
            <person name="McKenzie S.K."/>
            <person name="Li C."/>
            <person name="Hu H."/>
            <person name="Zhang G."/>
            <person name="Kronauer D.J."/>
        </authorList>
    </citation>
    <scope>NUCLEOTIDE SEQUENCE [LARGE SCALE GENOMIC DNA]</scope>
</reference>
<dbReference type="GO" id="GO:0006310">
    <property type="term" value="P:DNA recombination"/>
    <property type="evidence" value="ECO:0007669"/>
    <property type="project" value="UniProtKB-KW"/>
</dbReference>
<dbReference type="PANTHER" id="PTHR35617">
    <property type="entry name" value="PHAGE_INTEGRASE DOMAIN-CONTAINING PROTEIN"/>
    <property type="match status" value="1"/>
</dbReference>
<dbReference type="PANTHER" id="PTHR35617:SF3">
    <property type="entry name" value="CORE-BINDING (CB) DOMAIN-CONTAINING PROTEIN"/>
    <property type="match status" value="1"/>
</dbReference>
<organism evidence="2 3">
    <name type="scientific">Ooceraea biroi</name>
    <name type="common">Clonal raider ant</name>
    <name type="synonym">Cerapachys biroi</name>
    <dbReference type="NCBI Taxonomy" id="2015173"/>
    <lineage>
        <taxon>Eukaryota</taxon>
        <taxon>Metazoa</taxon>
        <taxon>Ecdysozoa</taxon>
        <taxon>Arthropoda</taxon>
        <taxon>Hexapoda</taxon>
        <taxon>Insecta</taxon>
        <taxon>Pterygota</taxon>
        <taxon>Neoptera</taxon>
        <taxon>Endopterygota</taxon>
        <taxon>Hymenoptera</taxon>
        <taxon>Apocrita</taxon>
        <taxon>Aculeata</taxon>
        <taxon>Formicoidea</taxon>
        <taxon>Formicidae</taxon>
        <taxon>Dorylinae</taxon>
        <taxon>Ooceraea</taxon>
    </lineage>
</organism>
<evidence type="ECO:0000313" key="2">
    <source>
        <dbReference type="EMBL" id="EZA61661.1"/>
    </source>
</evidence>
<name>A0A026X0Z9_OOCBI</name>
<protein>
    <recommendedName>
        <fullName evidence="4">Tyr recombinase domain-containing protein</fullName>
    </recommendedName>
</protein>
<dbReference type="Gene3D" id="1.10.443.10">
    <property type="entry name" value="Intergrase catalytic core"/>
    <property type="match status" value="1"/>
</dbReference>
<dbReference type="AlphaFoldDB" id="A0A026X0Z9"/>
<evidence type="ECO:0008006" key="4">
    <source>
        <dbReference type="Google" id="ProtNLM"/>
    </source>
</evidence>
<dbReference type="GO" id="GO:0003677">
    <property type="term" value="F:DNA binding"/>
    <property type="evidence" value="ECO:0007669"/>
    <property type="project" value="InterPro"/>
</dbReference>
<evidence type="ECO:0000256" key="1">
    <source>
        <dbReference type="ARBA" id="ARBA00023172"/>
    </source>
</evidence>
<proteinExistence type="predicted"/>
<dbReference type="InterPro" id="IPR013762">
    <property type="entry name" value="Integrase-like_cat_sf"/>
</dbReference>
<dbReference type="EMBL" id="KK107050">
    <property type="protein sequence ID" value="EZA61661.1"/>
    <property type="molecule type" value="Genomic_DNA"/>
</dbReference>
<sequence>MKGTSLSALDAMLASLSNATIAQYTLPLKLWWRFCKERQGIFSSLSIPLILEFLSTCLSDAGSYLTLNTYYSVISLISSKDIGSHLLLKRFFRGVAALKPQRPRYVFNLDPSPAIMYLAALPPYKGLSLELACKRLVTLLALSTSQRIQTLAAIRCTNIFFSDCMVIKFPDRLKSSGIGKSHPIFVFRLLSDKPCILSLTQTYLELTQGLHRKNCDSFFISYRQPHTSVSSQTLGRWATAILEAAGIDISIFSAHPTRLASTSYAARTSIHIDEICRTVGWSRASHVFARFCNRCY</sequence>
<accession>A0A026X0Z9</accession>
<keyword evidence="1" id="KW-0233">DNA recombination</keyword>
<dbReference type="InterPro" id="IPR011010">
    <property type="entry name" value="DNA_brk_join_enz"/>
</dbReference>
<dbReference type="OMA" id="IHIDEIC"/>
<dbReference type="Proteomes" id="UP000053097">
    <property type="component" value="Unassembled WGS sequence"/>
</dbReference>
<gene>
    <name evidence="2" type="ORF">X777_11044</name>
</gene>
<dbReference type="GO" id="GO:0015074">
    <property type="term" value="P:DNA integration"/>
    <property type="evidence" value="ECO:0007669"/>
    <property type="project" value="InterPro"/>
</dbReference>
<keyword evidence="3" id="KW-1185">Reference proteome</keyword>
<dbReference type="OrthoDB" id="7692528at2759"/>
<dbReference type="SUPFAM" id="SSF56349">
    <property type="entry name" value="DNA breaking-rejoining enzymes"/>
    <property type="match status" value="1"/>
</dbReference>